<keyword evidence="3" id="KW-1185">Reference proteome</keyword>
<evidence type="ECO:0000256" key="1">
    <source>
        <dbReference type="SAM" id="SignalP"/>
    </source>
</evidence>
<organism evidence="2 3">
    <name type="scientific">Flavobacterium alkalisoli</name>
    <dbReference type="NCBI Taxonomy" id="2602769"/>
    <lineage>
        <taxon>Bacteria</taxon>
        <taxon>Pseudomonadati</taxon>
        <taxon>Bacteroidota</taxon>
        <taxon>Flavobacteriia</taxon>
        <taxon>Flavobacteriales</taxon>
        <taxon>Flavobacteriaceae</taxon>
        <taxon>Flavobacterium</taxon>
    </lineage>
</organism>
<proteinExistence type="predicted"/>
<dbReference type="RefSeq" id="WP_147584492.1">
    <property type="nucleotide sequence ID" value="NZ_CP042831.1"/>
</dbReference>
<dbReference type="AlphaFoldDB" id="A0A5B9FUQ3"/>
<evidence type="ECO:0000313" key="2">
    <source>
        <dbReference type="EMBL" id="QEE51053.1"/>
    </source>
</evidence>
<protein>
    <submittedName>
        <fullName evidence="2">Uncharacterized protein</fullName>
    </submittedName>
</protein>
<evidence type="ECO:0000313" key="3">
    <source>
        <dbReference type="Proteomes" id="UP000321222"/>
    </source>
</evidence>
<dbReference type="Proteomes" id="UP000321222">
    <property type="component" value="Chromosome"/>
</dbReference>
<reference evidence="2 3" key="1">
    <citation type="submission" date="2019-08" db="EMBL/GenBank/DDBJ databases">
        <title>Flavobacterium alkalisoli sp. nov., isolated from rhizosphere soil of Suaeda salsa.</title>
        <authorList>
            <person name="Sun J.-Q."/>
            <person name="Xu L."/>
        </authorList>
    </citation>
    <scope>NUCLEOTIDE SEQUENCE [LARGE SCALE GENOMIC DNA]</scope>
    <source>
        <strain evidence="2 3">XS-5</strain>
    </source>
</reference>
<keyword evidence="1" id="KW-0732">Signal</keyword>
<sequence length="95" mass="10319">MKKKTLLLLTFFGAVATAFPQTRKCACGSYSSGQTIEYTVIDSGRDCCDERAVGVNNAYAFKWEPAGANNFTLVETITYPTSQLAQNDCCDEDAA</sequence>
<dbReference type="EMBL" id="CP042831">
    <property type="protein sequence ID" value="QEE51053.1"/>
    <property type="molecule type" value="Genomic_DNA"/>
</dbReference>
<name>A0A5B9FUQ3_9FLAO</name>
<feature type="chain" id="PRO_5022951282" evidence="1">
    <location>
        <begin position="19"/>
        <end position="95"/>
    </location>
</feature>
<feature type="signal peptide" evidence="1">
    <location>
        <begin position="1"/>
        <end position="18"/>
    </location>
</feature>
<dbReference type="KEGG" id="fak:FUA48_16155"/>
<accession>A0A5B9FUQ3</accession>
<gene>
    <name evidence="2" type="ORF">FUA48_16155</name>
</gene>